<comment type="caution">
    <text evidence="1">The sequence shown here is derived from an EMBL/GenBank/DDBJ whole genome shotgun (WGS) entry which is preliminary data.</text>
</comment>
<protein>
    <submittedName>
        <fullName evidence="1">Uncharacterized protein</fullName>
    </submittedName>
</protein>
<dbReference type="Pfam" id="PF18928">
    <property type="entry name" value="DUF5677"/>
    <property type="match status" value="1"/>
</dbReference>
<evidence type="ECO:0000313" key="1">
    <source>
        <dbReference type="EMBL" id="PPK82242.1"/>
    </source>
</evidence>
<dbReference type="EMBL" id="PTJA01000003">
    <property type="protein sequence ID" value="PPK82242.1"/>
    <property type="molecule type" value="Genomic_DNA"/>
</dbReference>
<keyword evidence="2" id="KW-1185">Reference proteome</keyword>
<dbReference type="Proteomes" id="UP000237749">
    <property type="component" value="Unassembled WGS sequence"/>
</dbReference>
<organism evidence="1 2">
    <name type="scientific">Lacrimispora xylanisolvens</name>
    <dbReference type="NCBI Taxonomy" id="384636"/>
    <lineage>
        <taxon>Bacteria</taxon>
        <taxon>Bacillati</taxon>
        <taxon>Bacillota</taxon>
        <taxon>Clostridia</taxon>
        <taxon>Lachnospirales</taxon>
        <taxon>Lachnospiraceae</taxon>
        <taxon>Lacrimispora</taxon>
    </lineage>
</organism>
<reference evidence="1 2" key="1">
    <citation type="submission" date="2018-02" db="EMBL/GenBank/DDBJ databases">
        <title>Genomic Encyclopedia of Archaeal and Bacterial Type Strains, Phase II (KMG-II): from individual species to whole genera.</title>
        <authorList>
            <person name="Goeker M."/>
        </authorList>
    </citation>
    <scope>NUCLEOTIDE SEQUENCE [LARGE SCALE GENOMIC DNA]</scope>
    <source>
        <strain evidence="1 2">DSM 3808</strain>
    </source>
</reference>
<dbReference type="InterPro" id="IPR043733">
    <property type="entry name" value="DUF5677"/>
</dbReference>
<dbReference type="AlphaFoldDB" id="A0A2S6HWC3"/>
<evidence type="ECO:0000313" key="2">
    <source>
        <dbReference type="Proteomes" id="UP000237749"/>
    </source>
</evidence>
<dbReference type="RefSeq" id="WP_104436284.1">
    <property type="nucleotide sequence ID" value="NZ_PTJA01000003.1"/>
</dbReference>
<proteinExistence type="predicted"/>
<name>A0A2S6HWC3_9FIRM</name>
<accession>A0A2S6HWC3</accession>
<sequence length="242" mass="28516">MNERDVLIVDNMASAFKETSNKVIKFDAILNTESGKIIALYYSQLISKYNSICGLVSRGEYDSTYLIARHYLENYAILCELIKRFNTTDFENYFKRLIVQDMRQDKKIYREKDLNKYRIEKWKVYLNTYFGYELKNSQQKEIDQIGDQLFSEYDVIVFSDIVKRSLLDKRVKLNDETETDSKMVYPYLCSIAHVNFGITLMRSKDKNGMFNFNCSDENLEATVNTIISCYMDIAVLMENNLK</sequence>
<gene>
    <name evidence="1" type="ORF">BXY41_103458</name>
</gene>